<feature type="region of interest" description="Disordered" evidence="1">
    <location>
        <begin position="689"/>
        <end position="727"/>
    </location>
</feature>
<organism evidence="2 3">
    <name type="scientific">Perkinsus olseni</name>
    <name type="common">Perkinsus atlanticus</name>
    <dbReference type="NCBI Taxonomy" id="32597"/>
    <lineage>
        <taxon>Eukaryota</taxon>
        <taxon>Sar</taxon>
        <taxon>Alveolata</taxon>
        <taxon>Perkinsozoa</taxon>
        <taxon>Perkinsea</taxon>
        <taxon>Perkinsida</taxon>
        <taxon>Perkinsidae</taxon>
        <taxon>Perkinsus</taxon>
    </lineage>
</organism>
<comment type="caution">
    <text evidence="2">The sequence shown here is derived from an EMBL/GenBank/DDBJ whole genome shotgun (WGS) entry which is preliminary data.</text>
</comment>
<evidence type="ECO:0000313" key="3">
    <source>
        <dbReference type="Proteomes" id="UP000541610"/>
    </source>
</evidence>
<feature type="non-terminal residue" evidence="2">
    <location>
        <position position="1"/>
    </location>
</feature>
<evidence type="ECO:0000256" key="1">
    <source>
        <dbReference type="SAM" id="MobiDB-lite"/>
    </source>
</evidence>
<dbReference type="OrthoDB" id="7999790at2759"/>
<accession>A0A7J6NDP9</accession>
<feature type="compositionally biased region" description="Polar residues" evidence="1">
    <location>
        <begin position="689"/>
        <end position="700"/>
    </location>
</feature>
<dbReference type="Proteomes" id="UP000541610">
    <property type="component" value="Unassembled WGS sequence"/>
</dbReference>
<evidence type="ECO:0000313" key="2">
    <source>
        <dbReference type="EMBL" id="KAF4681061.1"/>
    </source>
</evidence>
<proteinExistence type="predicted"/>
<feature type="region of interest" description="Disordered" evidence="1">
    <location>
        <begin position="140"/>
        <end position="160"/>
    </location>
</feature>
<dbReference type="AlphaFoldDB" id="A0A7J6NDP9"/>
<gene>
    <name evidence="2" type="ORF">FOZ60_012614</name>
</gene>
<sequence length="727" mass="81771">PDSVYMPASTWLQIPREVSDLTDSFHNDRLYRVCRFCAYRVTLRKGQLRAPPPSEAMCTLATRFYKIDFKDELTNTRLPKVLCDGCKRRLCRLRDNEHEQAEWEEHKRFYVSGTFWHFEPVKTRGTVCCIYAEKKSNTLQKKHSAAPQKGRPLQQSPPRPMCSKCGQYMDSEHDLSTCDGVKKRPRSSGVAGRNFSERVDTRGYTDEILRVNLKEKFLASSSSSSSSPSGPVRTGVSVDAHHALGLELTAVSYKATTDKKVELTADAVRDLLRLGHLGLGKSSAKEMCRILRGQGVFFPEGGLQRALDEKWVVFGPVFAAETLNLQEDRQSSPCLTPFGFCTDVNSLLNTVTAGEAGRITRLKFQLDGGQQLLKVSINVATMAPGSRYVPKPNSVLRNFLIGMGQASETYHNLSEVFKHRWIKSLLDMEMHKIIACDLKGANCDGKPSISRSWSQHLQDRKDGKHSVVHDPLVEWVESPMELLTLSPLHLLLGITNKLYTLACPAKQEGERSIYKRHCRALVKHGIRRSTYFQGALEGNACSRLLDAVAENQIPFSARAAPAVTTMKAFKSVKDHCFGLELRDGWRESIAEFRAAWGRAGLSWSLKAHIVSDHIEEYLDKYESVPNAGLGLSSEQSGEAMHARVQRVWNLRFKVNPDRDIFPRRLVDCMIAYNWSLEWDSADRRDMTVEATNPWPTSLSQAAEDEDDRASADTWGSGDISNDEDRHA</sequence>
<protein>
    <submittedName>
        <fullName evidence="2">Uncharacterized protein</fullName>
    </submittedName>
</protein>
<dbReference type="EMBL" id="JABANP010000547">
    <property type="protein sequence ID" value="KAF4681061.1"/>
    <property type="molecule type" value="Genomic_DNA"/>
</dbReference>
<reference evidence="2 3" key="1">
    <citation type="submission" date="2020-04" db="EMBL/GenBank/DDBJ databases">
        <title>Perkinsus olseni comparative genomics.</title>
        <authorList>
            <person name="Bogema D.R."/>
        </authorList>
    </citation>
    <scope>NUCLEOTIDE SEQUENCE [LARGE SCALE GENOMIC DNA]</scope>
    <source>
        <strain evidence="2">00978-12</strain>
    </source>
</reference>
<name>A0A7J6NDP9_PEROL</name>